<dbReference type="AlphaFoldDB" id="A0ABD1RK02"/>
<organism evidence="2 3">
    <name type="scientific">Forsythia ovata</name>
    <dbReference type="NCBI Taxonomy" id="205694"/>
    <lineage>
        <taxon>Eukaryota</taxon>
        <taxon>Viridiplantae</taxon>
        <taxon>Streptophyta</taxon>
        <taxon>Embryophyta</taxon>
        <taxon>Tracheophyta</taxon>
        <taxon>Spermatophyta</taxon>
        <taxon>Magnoliopsida</taxon>
        <taxon>eudicotyledons</taxon>
        <taxon>Gunneridae</taxon>
        <taxon>Pentapetalae</taxon>
        <taxon>asterids</taxon>
        <taxon>lamiids</taxon>
        <taxon>Lamiales</taxon>
        <taxon>Oleaceae</taxon>
        <taxon>Forsythieae</taxon>
        <taxon>Forsythia</taxon>
    </lineage>
</organism>
<reference evidence="3" key="1">
    <citation type="submission" date="2024-07" db="EMBL/GenBank/DDBJ databases">
        <title>Two chromosome-level genome assemblies of Korean endemic species Abeliophyllum distichum and Forsythia ovata (Oleaceae).</title>
        <authorList>
            <person name="Jang H."/>
        </authorList>
    </citation>
    <scope>NUCLEOTIDE SEQUENCE [LARGE SCALE GENOMIC DNA]</scope>
</reference>
<feature type="compositionally biased region" description="Polar residues" evidence="1">
    <location>
        <begin position="13"/>
        <end position="23"/>
    </location>
</feature>
<dbReference type="EMBL" id="JBFOLJ010000012">
    <property type="protein sequence ID" value="KAL2488733.1"/>
    <property type="molecule type" value="Genomic_DNA"/>
</dbReference>
<protein>
    <submittedName>
        <fullName evidence="2">Uncharacterized protein</fullName>
    </submittedName>
</protein>
<gene>
    <name evidence="2" type="ORF">Fot_42025</name>
</gene>
<keyword evidence="3" id="KW-1185">Reference proteome</keyword>
<accession>A0ABD1RK02</accession>
<proteinExistence type="predicted"/>
<sequence length="139" mass="15962">MAPHPIAMDTRGRTSNNRNDTQGNALDAQFAQQFMEMMRNFTQAVPPPPLSPSSTEDRMTKIERNERENLKLAGRELKVKTDKVNAQQLLDLIVERDRIHVVLANQSAETTTNLTIKLNNLIRELDRVFDELWAYLEAE</sequence>
<evidence type="ECO:0000313" key="3">
    <source>
        <dbReference type="Proteomes" id="UP001604277"/>
    </source>
</evidence>
<feature type="region of interest" description="Disordered" evidence="1">
    <location>
        <begin position="1"/>
        <end position="23"/>
    </location>
</feature>
<comment type="caution">
    <text evidence="2">The sequence shown here is derived from an EMBL/GenBank/DDBJ whole genome shotgun (WGS) entry which is preliminary data.</text>
</comment>
<evidence type="ECO:0000256" key="1">
    <source>
        <dbReference type="SAM" id="MobiDB-lite"/>
    </source>
</evidence>
<dbReference type="Proteomes" id="UP001604277">
    <property type="component" value="Unassembled WGS sequence"/>
</dbReference>
<name>A0ABD1RK02_9LAMI</name>
<evidence type="ECO:0000313" key="2">
    <source>
        <dbReference type="EMBL" id="KAL2488733.1"/>
    </source>
</evidence>